<sequence>MNYLVCISGGTFALKLLGYWRILVTRRSNLFGNNHPALWFSCNKHLNEGIAQAKDEVVTFIKSYCLEFSTVCSKLKNSCAAVSVKWQPPPLEVVKAKFDTTFKPASGDATSGVVVRNSSSDIMGVGFRRFGHVPSSFAAEASTSIHAIEVGNQATHHLASAGFDVDDSPPSLVSILAAERRDMEPS</sequence>
<reference evidence="1 2" key="1">
    <citation type="journal article" date="2024" name="G3 (Bethesda)">
        <title>Genome assembly of Hibiscus sabdariffa L. provides insights into metabolisms of medicinal natural products.</title>
        <authorList>
            <person name="Kim T."/>
        </authorList>
    </citation>
    <scope>NUCLEOTIDE SEQUENCE [LARGE SCALE GENOMIC DNA]</scope>
    <source>
        <strain evidence="1">TK-2024</strain>
        <tissue evidence="1">Old leaves</tissue>
    </source>
</reference>
<dbReference type="EMBL" id="JBBPBM010000562">
    <property type="protein sequence ID" value="KAK8494145.1"/>
    <property type="molecule type" value="Genomic_DNA"/>
</dbReference>
<dbReference type="PANTHER" id="PTHR47074:SF48">
    <property type="entry name" value="POLYNUCLEOTIDYL TRANSFERASE, RIBONUCLEASE H-LIKE SUPERFAMILY PROTEIN"/>
    <property type="match status" value="1"/>
</dbReference>
<gene>
    <name evidence="1" type="ORF">V6N12_032978</name>
</gene>
<proteinExistence type="predicted"/>
<accession>A0ABR2AM63</accession>
<evidence type="ECO:0008006" key="3">
    <source>
        <dbReference type="Google" id="ProtNLM"/>
    </source>
</evidence>
<dbReference type="PANTHER" id="PTHR47074">
    <property type="entry name" value="BNAC02G40300D PROTEIN"/>
    <property type="match status" value="1"/>
</dbReference>
<evidence type="ECO:0000313" key="2">
    <source>
        <dbReference type="Proteomes" id="UP001472677"/>
    </source>
</evidence>
<dbReference type="InterPro" id="IPR052929">
    <property type="entry name" value="RNase_H-like_EbsB-rel"/>
</dbReference>
<comment type="caution">
    <text evidence="1">The sequence shown here is derived from an EMBL/GenBank/DDBJ whole genome shotgun (WGS) entry which is preliminary data.</text>
</comment>
<protein>
    <recommendedName>
        <fullName evidence="3">RNase H type-1 domain-containing protein</fullName>
    </recommendedName>
</protein>
<organism evidence="1 2">
    <name type="scientific">Hibiscus sabdariffa</name>
    <name type="common">roselle</name>
    <dbReference type="NCBI Taxonomy" id="183260"/>
    <lineage>
        <taxon>Eukaryota</taxon>
        <taxon>Viridiplantae</taxon>
        <taxon>Streptophyta</taxon>
        <taxon>Embryophyta</taxon>
        <taxon>Tracheophyta</taxon>
        <taxon>Spermatophyta</taxon>
        <taxon>Magnoliopsida</taxon>
        <taxon>eudicotyledons</taxon>
        <taxon>Gunneridae</taxon>
        <taxon>Pentapetalae</taxon>
        <taxon>rosids</taxon>
        <taxon>malvids</taxon>
        <taxon>Malvales</taxon>
        <taxon>Malvaceae</taxon>
        <taxon>Malvoideae</taxon>
        <taxon>Hibiscus</taxon>
    </lineage>
</organism>
<name>A0ABR2AM63_9ROSI</name>
<evidence type="ECO:0000313" key="1">
    <source>
        <dbReference type="EMBL" id="KAK8494145.1"/>
    </source>
</evidence>
<dbReference type="Proteomes" id="UP001472677">
    <property type="component" value="Unassembled WGS sequence"/>
</dbReference>
<keyword evidence="2" id="KW-1185">Reference proteome</keyword>